<keyword evidence="7" id="KW-0067">ATP-binding</keyword>
<dbReference type="Pfam" id="PF07730">
    <property type="entry name" value="HisKA_3"/>
    <property type="match status" value="1"/>
</dbReference>
<dbReference type="AlphaFoldDB" id="A0AA42DNJ7"/>
<organism evidence="12 13">
    <name type="scientific">Holtiella tumoricola</name>
    <dbReference type="NCBI Taxonomy" id="3018743"/>
    <lineage>
        <taxon>Bacteria</taxon>
        <taxon>Bacillati</taxon>
        <taxon>Bacillota</taxon>
        <taxon>Clostridia</taxon>
        <taxon>Lachnospirales</taxon>
        <taxon>Cellulosilyticaceae</taxon>
        <taxon>Holtiella</taxon>
    </lineage>
</organism>
<feature type="transmembrane region" description="Helical" evidence="9">
    <location>
        <begin position="57"/>
        <end position="78"/>
    </location>
</feature>
<feature type="transmembrane region" description="Helical" evidence="9">
    <location>
        <begin position="108"/>
        <end position="124"/>
    </location>
</feature>
<dbReference type="InterPro" id="IPR003594">
    <property type="entry name" value="HATPase_dom"/>
</dbReference>
<evidence type="ECO:0000256" key="3">
    <source>
        <dbReference type="ARBA" id="ARBA00022553"/>
    </source>
</evidence>
<dbReference type="CDD" id="cd16917">
    <property type="entry name" value="HATPase_UhpB-NarQ-NarX-like"/>
    <property type="match status" value="1"/>
</dbReference>
<feature type="transmembrane region" description="Helical" evidence="9">
    <location>
        <begin position="12"/>
        <end position="31"/>
    </location>
</feature>
<name>A0AA42DNJ7_9FIRM</name>
<dbReference type="PANTHER" id="PTHR24421">
    <property type="entry name" value="NITRATE/NITRITE SENSOR PROTEIN NARX-RELATED"/>
    <property type="match status" value="1"/>
</dbReference>
<feature type="transmembrane region" description="Helical" evidence="9">
    <location>
        <begin position="171"/>
        <end position="192"/>
    </location>
</feature>
<evidence type="ECO:0000259" key="11">
    <source>
        <dbReference type="Pfam" id="PF07730"/>
    </source>
</evidence>
<dbReference type="Gene3D" id="3.30.565.10">
    <property type="entry name" value="Histidine kinase-like ATPase, C-terminal domain"/>
    <property type="match status" value="1"/>
</dbReference>
<evidence type="ECO:0000256" key="9">
    <source>
        <dbReference type="SAM" id="Phobius"/>
    </source>
</evidence>
<dbReference type="GO" id="GO:0000155">
    <property type="term" value="F:phosphorelay sensor kinase activity"/>
    <property type="evidence" value="ECO:0007669"/>
    <property type="project" value="InterPro"/>
</dbReference>
<feature type="transmembrane region" description="Helical" evidence="9">
    <location>
        <begin position="85"/>
        <end position="102"/>
    </location>
</feature>
<dbReference type="Pfam" id="PF02518">
    <property type="entry name" value="HATPase_c"/>
    <property type="match status" value="1"/>
</dbReference>
<evidence type="ECO:0000256" key="7">
    <source>
        <dbReference type="ARBA" id="ARBA00022840"/>
    </source>
</evidence>
<keyword evidence="6 12" id="KW-0418">Kinase</keyword>
<comment type="catalytic activity">
    <reaction evidence="1">
        <text>ATP + protein L-histidine = ADP + protein N-phospho-L-histidine.</text>
        <dbReference type="EC" id="2.7.13.3"/>
    </reaction>
</comment>
<evidence type="ECO:0000313" key="13">
    <source>
        <dbReference type="Proteomes" id="UP001169242"/>
    </source>
</evidence>
<accession>A0AA42DNJ7</accession>
<evidence type="ECO:0000313" key="12">
    <source>
        <dbReference type="EMBL" id="MDA3731951.1"/>
    </source>
</evidence>
<evidence type="ECO:0000256" key="4">
    <source>
        <dbReference type="ARBA" id="ARBA00022679"/>
    </source>
</evidence>
<evidence type="ECO:0000256" key="1">
    <source>
        <dbReference type="ARBA" id="ARBA00000085"/>
    </source>
</evidence>
<keyword evidence="4" id="KW-0808">Transferase</keyword>
<dbReference type="EC" id="2.7.13.3" evidence="2"/>
<evidence type="ECO:0000256" key="2">
    <source>
        <dbReference type="ARBA" id="ARBA00012438"/>
    </source>
</evidence>
<dbReference type="SUPFAM" id="SSF55874">
    <property type="entry name" value="ATPase domain of HSP90 chaperone/DNA topoisomerase II/histidine kinase"/>
    <property type="match status" value="1"/>
</dbReference>
<dbReference type="InterPro" id="IPR050482">
    <property type="entry name" value="Sensor_HK_TwoCompSys"/>
</dbReference>
<dbReference type="EMBL" id="JAQIFT010000043">
    <property type="protein sequence ID" value="MDA3731951.1"/>
    <property type="molecule type" value="Genomic_DNA"/>
</dbReference>
<dbReference type="Gene3D" id="1.20.5.1930">
    <property type="match status" value="1"/>
</dbReference>
<evidence type="ECO:0000256" key="8">
    <source>
        <dbReference type="ARBA" id="ARBA00023012"/>
    </source>
</evidence>
<feature type="transmembrane region" description="Helical" evidence="9">
    <location>
        <begin position="131"/>
        <end position="151"/>
    </location>
</feature>
<gene>
    <name evidence="12" type="ORF">PBV87_10715</name>
</gene>
<proteinExistence type="predicted"/>
<dbReference type="GO" id="GO:0046983">
    <property type="term" value="F:protein dimerization activity"/>
    <property type="evidence" value="ECO:0007669"/>
    <property type="project" value="InterPro"/>
</dbReference>
<dbReference type="InterPro" id="IPR036890">
    <property type="entry name" value="HATPase_C_sf"/>
</dbReference>
<keyword evidence="9" id="KW-0812">Transmembrane</keyword>
<evidence type="ECO:0000259" key="10">
    <source>
        <dbReference type="Pfam" id="PF02518"/>
    </source>
</evidence>
<dbReference type="GO" id="GO:0016020">
    <property type="term" value="C:membrane"/>
    <property type="evidence" value="ECO:0007669"/>
    <property type="project" value="InterPro"/>
</dbReference>
<keyword evidence="5" id="KW-0547">Nucleotide-binding</keyword>
<reference evidence="12" key="1">
    <citation type="journal article" date="2023" name="Int. J. Syst. Evol. Microbiol.">
        <title>&lt;i&gt;Holtiella tumoricola&lt;/i&gt; gen. nov. sp. nov., isolated from a human clinical sample.</title>
        <authorList>
            <person name="Allen-Vercoe E."/>
            <person name="Daigneault M.C."/>
            <person name="Vancuren S.J."/>
            <person name="Cochrane K."/>
            <person name="O'Neal L.L."/>
            <person name="Sankaranarayanan K."/>
            <person name="Lawson P.A."/>
        </authorList>
    </citation>
    <scope>NUCLEOTIDE SEQUENCE</scope>
    <source>
        <strain evidence="12">CC70A</strain>
    </source>
</reference>
<comment type="caution">
    <text evidence="12">The sequence shown here is derived from an EMBL/GenBank/DDBJ whole genome shotgun (WGS) entry which is preliminary data.</text>
</comment>
<dbReference type="InterPro" id="IPR011712">
    <property type="entry name" value="Sig_transdc_His_kin_sub3_dim/P"/>
</dbReference>
<keyword evidence="9" id="KW-0472">Membrane</keyword>
<keyword evidence="9" id="KW-1133">Transmembrane helix</keyword>
<feature type="domain" description="Histidine kinase/HSP90-like ATPase" evidence="10">
    <location>
        <begin position="348"/>
        <end position="406"/>
    </location>
</feature>
<feature type="domain" description="Signal transduction histidine kinase subgroup 3 dimerisation and phosphoacceptor" evidence="11">
    <location>
        <begin position="241"/>
        <end position="308"/>
    </location>
</feature>
<keyword evidence="8" id="KW-0902">Two-component regulatory system</keyword>
<dbReference type="PANTHER" id="PTHR24421:SF10">
    <property type="entry name" value="NITRATE_NITRITE SENSOR PROTEIN NARQ"/>
    <property type="match status" value="1"/>
</dbReference>
<dbReference type="RefSeq" id="WP_271012257.1">
    <property type="nucleotide sequence ID" value="NZ_JAQIFT010000043.1"/>
</dbReference>
<evidence type="ECO:0000256" key="6">
    <source>
        <dbReference type="ARBA" id="ARBA00022777"/>
    </source>
</evidence>
<keyword evidence="3" id="KW-0597">Phosphoprotein</keyword>
<protein>
    <recommendedName>
        <fullName evidence="2">histidine kinase</fullName>
        <ecNumber evidence="2">2.7.13.3</ecNumber>
    </recommendedName>
</protein>
<evidence type="ECO:0000256" key="5">
    <source>
        <dbReference type="ARBA" id="ARBA00022741"/>
    </source>
</evidence>
<keyword evidence="13" id="KW-1185">Reference proteome</keyword>
<sequence>MNARKIRLIKLVMLCINTLAALFPAVCIYITSNRICDFYIARDFIGKISAIPKNPTMILNTTIFLLICLLISFVLREYIYGKNKLFIYGSLSFDFILCMSIMGLQHFNYNGILFWVFANLIYYVRDKVKIMFMLLAMGIYVGTNYEVLSIQSNLFTFSEYVEYYGATTQQYLVGMYNVLVSLNIVVFIVFCIDVIQEQQGIIEEVNALYARLTATNTELQCANEELKEYALIKEKMGETKERNRLAREIHDTLGHTLTGISVGLDACLTTIEGNPIATKKQLEIISKVTREGIGEVRRSVNQLRPDTLERLRLDSALQTMVEDMKSVTKADIKLRYNLKNYAFGEDEETTIYHIVQESMTNAIRHGKASRIEIVIDKKDGAIHIEIQDDGIGCKEVKKGFGTKHMQERIQLLHGHVSFDGSNGFLVKAVIPVRWGEEYD</sequence>
<dbReference type="GO" id="GO:0005524">
    <property type="term" value="F:ATP binding"/>
    <property type="evidence" value="ECO:0007669"/>
    <property type="project" value="UniProtKB-KW"/>
</dbReference>
<dbReference type="Proteomes" id="UP001169242">
    <property type="component" value="Unassembled WGS sequence"/>
</dbReference>